<name>A0A0E9Y183_ANGAN</name>
<organism evidence="1">
    <name type="scientific">Anguilla anguilla</name>
    <name type="common">European freshwater eel</name>
    <name type="synonym">Muraena anguilla</name>
    <dbReference type="NCBI Taxonomy" id="7936"/>
    <lineage>
        <taxon>Eukaryota</taxon>
        <taxon>Metazoa</taxon>
        <taxon>Chordata</taxon>
        <taxon>Craniata</taxon>
        <taxon>Vertebrata</taxon>
        <taxon>Euteleostomi</taxon>
        <taxon>Actinopterygii</taxon>
        <taxon>Neopterygii</taxon>
        <taxon>Teleostei</taxon>
        <taxon>Anguilliformes</taxon>
        <taxon>Anguillidae</taxon>
        <taxon>Anguilla</taxon>
    </lineage>
</organism>
<accession>A0A0E9Y183</accession>
<protein>
    <submittedName>
        <fullName evidence="1">Uncharacterized protein</fullName>
    </submittedName>
</protein>
<evidence type="ECO:0000313" key="1">
    <source>
        <dbReference type="EMBL" id="JAI08442.1"/>
    </source>
</evidence>
<dbReference type="EMBL" id="GBXM01000136">
    <property type="protein sequence ID" value="JAI08442.1"/>
    <property type="molecule type" value="Transcribed_RNA"/>
</dbReference>
<sequence length="52" mass="5933">MTLQHSHTHMPSIIVPFSSPLNSNFNLNKIQIGTLHIRGSVPNRCTIIYFQK</sequence>
<reference evidence="1" key="2">
    <citation type="journal article" date="2015" name="Fish Shellfish Immunol.">
        <title>Early steps in the European eel (Anguilla anguilla)-Vibrio vulnificus interaction in the gills: Role of the RtxA13 toxin.</title>
        <authorList>
            <person name="Callol A."/>
            <person name="Pajuelo D."/>
            <person name="Ebbesson L."/>
            <person name="Teles M."/>
            <person name="MacKenzie S."/>
            <person name="Amaro C."/>
        </authorList>
    </citation>
    <scope>NUCLEOTIDE SEQUENCE</scope>
</reference>
<proteinExistence type="predicted"/>
<dbReference type="AlphaFoldDB" id="A0A0E9Y183"/>
<reference evidence="1" key="1">
    <citation type="submission" date="2014-11" db="EMBL/GenBank/DDBJ databases">
        <authorList>
            <person name="Amaro Gonzalez C."/>
        </authorList>
    </citation>
    <scope>NUCLEOTIDE SEQUENCE</scope>
</reference>